<name>A0A5J6MPV0_9PROT</name>
<protein>
    <submittedName>
        <fullName evidence="1">Uncharacterized protein</fullName>
    </submittedName>
</protein>
<evidence type="ECO:0000313" key="1">
    <source>
        <dbReference type="EMBL" id="QEX19171.1"/>
    </source>
</evidence>
<gene>
    <name evidence="1" type="ORF">FRZ44_44840</name>
</gene>
<dbReference type="KEGG" id="htq:FRZ44_44840"/>
<dbReference type="Proteomes" id="UP000326202">
    <property type="component" value="Chromosome"/>
</dbReference>
<sequence length="289" mass="31633">MRGLEILARSLSVATTGSPLGSPFKYENAWQYHPRSDRHSKIACWAIMLDLLNESPLLRQHAENGKIRFGINHEMTDFARSRKKNLDMVICRGSSAQPLAGAGTFSSLRDVYRIELNSADLKCLAKLPDIPLAKPSTVLVALEAKACMTEFGKARPRLYDELNSSHLTIHGDSASAIAAGFSMVNIADSFVSPLRNHWLIGTQPTAVSQHRQPHAAQSIVDKLMQLPRRSNSNTEGFDAFAIAVVRCPNDGSPVTLHDAPPAPQPGDVYNYAGFIGRLAHLYATQFSSI</sequence>
<dbReference type="AlphaFoldDB" id="A0A5J6MPV0"/>
<organism evidence="1 2">
    <name type="scientific">Hypericibacter terrae</name>
    <dbReference type="NCBI Taxonomy" id="2602015"/>
    <lineage>
        <taxon>Bacteria</taxon>
        <taxon>Pseudomonadati</taxon>
        <taxon>Pseudomonadota</taxon>
        <taxon>Alphaproteobacteria</taxon>
        <taxon>Rhodospirillales</taxon>
        <taxon>Dongiaceae</taxon>
        <taxon>Hypericibacter</taxon>
    </lineage>
</organism>
<dbReference type="EMBL" id="CP042906">
    <property type="protein sequence ID" value="QEX19171.1"/>
    <property type="molecule type" value="Genomic_DNA"/>
</dbReference>
<keyword evidence="2" id="KW-1185">Reference proteome</keyword>
<reference evidence="1 2" key="1">
    <citation type="submission" date="2019-08" db="EMBL/GenBank/DDBJ databases">
        <title>Hyperibacter terrae gen. nov., sp. nov. and Hyperibacter viscosus sp. nov., two new members in the family Rhodospirillaceae isolated from the rhizosphere of Hypericum perforatum.</title>
        <authorList>
            <person name="Noviana Z."/>
        </authorList>
    </citation>
    <scope>NUCLEOTIDE SEQUENCE [LARGE SCALE GENOMIC DNA]</scope>
    <source>
        <strain evidence="1 2">R5913</strain>
    </source>
</reference>
<evidence type="ECO:0000313" key="2">
    <source>
        <dbReference type="Proteomes" id="UP000326202"/>
    </source>
</evidence>
<accession>A0A5J6MPV0</accession>
<proteinExistence type="predicted"/>